<protein>
    <recommendedName>
        <fullName evidence="1">DUF6533 domain-containing protein</fullName>
    </recommendedName>
</protein>
<evidence type="ECO:0000259" key="1">
    <source>
        <dbReference type="Pfam" id="PF20151"/>
    </source>
</evidence>
<reference evidence="2" key="1">
    <citation type="submission" date="2020-11" db="EMBL/GenBank/DDBJ databases">
        <authorList>
            <consortium name="DOE Joint Genome Institute"/>
            <person name="Ahrendt S."/>
            <person name="Riley R."/>
            <person name="Andreopoulos W."/>
            <person name="Labutti K."/>
            <person name="Pangilinan J."/>
            <person name="Ruiz-Duenas F.J."/>
            <person name="Barrasa J.M."/>
            <person name="Sanchez-Garcia M."/>
            <person name="Camarero S."/>
            <person name="Miyauchi S."/>
            <person name="Serrano A."/>
            <person name="Linde D."/>
            <person name="Babiker R."/>
            <person name="Drula E."/>
            <person name="Ayuso-Fernandez I."/>
            <person name="Pacheco R."/>
            <person name="Padilla G."/>
            <person name="Ferreira P."/>
            <person name="Barriuso J."/>
            <person name="Kellner H."/>
            <person name="Castanera R."/>
            <person name="Alfaro M."/>
            <person name="Ramirez L."/>
            <person name="Pisabarro A.G."/>
            <person name="Kuo A."/>
            <person name="Tritt A."/>
            <person name="Lipzen A."/>
            <person name="He G."/>
            <person name="Yan M."/>
            <person name="Ng V."/>
            <person name="Cullen D."/>
            <person name="Martin F."/>
            <person name="Rosso M.-N."/>
            <person name="Henrissat B."/>
            <person name="Hibbett D."/>
            <person name="Martinez A.T."/>
            <person name="Grigoriev I.V."/>
        </authorList>
    </citation>
    <scope>NUCLEOTIDE SEQUENCE</scope>
    <source>
        <strain evidence="2">AH 40177</strain>
    </source>
</reference>
<dbReference type="InterPro" id="IPR045340">
    <property type="entry name" value="DUF6533"/>
</dbReference>
<dbReference type="Pfam" id="PF20151">
    <property type="entry name" value="DUF6533"/>
    <property type="match status" value="1"/>
</dbReference>
<dbReference type="AlphaFoldDB" id="A0A9P5PTR5"/>
<keyword evidence="3" id="KW-1185">Reference proteome</keyword>
<dbReference type="EMBL" id="JADNRY010000026">
    <property type="protein sequence ID" value="KAF9072201.1"/>
    <property type="molecule type" value="Genomic_DNA"/>
</dbReference>
<dbReference type="Proteomes" id="UP000772434">
    <property type="component" value="Unassembled WGS sequence"/>
</dbReference>
<gene>
    <name evidence="2" type="ORF">BDP27DRAFT_434773</name>
</gene>
<organism evidence="2 3">
    <name type="scientific">Rhodocollybia butyracea</name>
    <dbReference type="NCBI Taxonomy" id="206335"/>
    <lineage>
        <taxon>Eukaryota</taxon>
        <taxon>Fungi</taxon>
        <taxon>Dikarya</taxon>
        <taxon>Basidiomycota</taxon>
        <taxon>Agaricomycotina</taxon>
        <taxon>Agaricomycetes</taxon>
        <taxon>Agaricomycetidae</taxon>
        <taxon>Agaricales</taxon>
        <taxon>Marasmiineae</taxon>
        <taxon>Omphalotaceae</taxon>
        <taxon>Rhodocollybia</taxon>
    </lineage>
</organism>
<proteinExistence type="predicted"/>
<evidence type="ECO:0000313" key="3">
    <source>
        <dbReference type="Proteomes" id="UP000772434"/>
    </source>
</evidence>
<sequence length="123" mass="13905">MPNRSLVYEAVHSFTMIIRIVHLFKRFGLYLFLCACPRNNMADATPSLSTSFSELIADNCSIVAGLALLIWDALICLSEEKRQVWERKITGASILYFLIRYGGIFEYAVETVDISPFLGVKGY</sequence>
<comment type="caution">
    <text evidence="2">The sequence shown here is derived from an EMBL/GenBank/DDBJ whole genome shotgun (WGS) entry which is preliminary data.</text>
</comment>
<accession>A0A9P5PTR5</accession>
<evidence type="ECO:0000313" key="2">
    <source>
        <dbReference type="EMBL" id="KAF9072201.1"/>
    </source>
</evidence>
<feature type="domain" description="DUF6533" evidence="1">
    <location>
        <begin position="60"/>
        <end position="105"/>
    </location>
</feature>
<dbReference type="OrthoDB" id="3242376at2759"/>
<name>A0A9P5PTR5_9AGAR</name>